<keyword evidence="4 6" id="KW-0235">DNA replication</keyword>
<dbReference type="InterPro" id="IPR056772">
    <property type="entry name" value="RecA-like_ORC2"/>
</dbReference>
<evidence type="ECO:0000256" key="1">
    <source>
        <dbReference type="ARBA" id="ARBA00004123"/>
    </source>
</evidence>
<reference evidence="9" key="2">
    <citation type="submission" date="2025-09" db="UniProtKB">
        <authorList>
            <consortium name="Ensembl"/>
        </authorList>
    </citation>
    <scope>IDENTIFICATION</scope>
</reference>
<evidence type="ECO:0000313" key="10">
    <source>
        <dbReference type="Proteomes" id="UP000694546"/>
    </source>
</evidence>
<keyword evidence="5 6" id="KW-0539">Nucleus</keyword>
<reference evidence="9" key="1">
    <citation type="submission" date="2025-08" db="UniProtKB">
        <authorList>
            <consortium name="Ensembl"/>
        </authorList>
    </citation>
    <scope>IDENTIFICATION</scope>
</reference>
<comment type="similarity">
    <text evidence="2 6">Belongs to the ORC2 family.</text>
</comment>
<evidence type="ECO:0000256" key="3">
    <source>
        <dbReference type="ARBA" id="ARBA00019080"/>
    </source>
</evidence>
<feature type="domain" description="Origin recognition complex subunit 2 RecA-like" evidence="7">
    <location>
        <begin position="111"/>
        <end position="252"/>
    </location>
</feature>
<evidence type="ECO:0000259" key="8">
    <source>
        <dbReference type="Pfam" id="PF24882"/>
    </source>
</evidence>
<dbReference type="Pfam" id="PF04084">
    <property type="entry name" value="RecA-like_ORC2"/>
    <property type="match status" value="1"/>
</dbReference>
<dbReference type="GO" id="GO:0005664">
    <property type="term" value="C:nuclear origin of replication recognition complex"/>
    <property type="evidence" value="ECO:0007669"/>
    <property type="project" value="UniProtKB-UniRule"/>
</dbReference>
<dbReference type="Pfam" id="PF24882">
    <property type="entry name" value="WHD_ORC2"/>
    <property type="match status" value="1"/>
</dbReference>
<comment type="subcellular location">
    <subcellularLocation>
        <location evidence="1 6">Nucleus</location>
    </subcellularLocation>
</comment>
<dbReference type="InterPro" id="IPR007220">
    <property type="entry name" value="ORC2"/>
</dbReference>
<dbReference type="Ensembl" id="ENSGMOT00000031229.1">
    <property type="protein sequence ID" value="ENSGMOP00000043220.1"/>
    <property type="gene ID" value="ENSGMOG00000004135.2"/>
</dbReference>
<dbReference type="AlphaFoldDB" id="A0A8C5FKH4"/>
<dbReference type="PANTHER" id="PTHR14052:SF0">
    <property type="entry name" value="ORIGIN RECOGNITION COMPLEX SUBUNIT 2"/>
    <property type="match status" value="1"/>
</dbReference>
<dbReference type="GeneTree" id="ENSGT00390000015228"/>
<keyword evidence="10" id="KW-1185">Reference proteome</keyword>
<dbReference type="Proteomes" id="UP000694546">
    <property type="component" value="Chromosome 8"/>
</dbReference>
<sequence length="380" mass="43168">PLLLSGISLPGLYTIKGFYINVVWFPSQPSLIEEYFEAHSSTKVVTSDRTLQRLQTPKLDRVGRFHLNSHTFLLFFKNNIFHPSGILGVTCCGVCRRLCFACWGTLPPVMLGFSVVVYGLGSKKALLEDFRLSQLSQELHLVVNGFFPSITLKSILNAVTSEALDHQGTFRNPSDQIDYISQTLKDSPDLHIYLLIHNIDGSMLRGEKTQSALGHLASLPNMHLVASIDHINAPLVWDQCKQSQFNWLWWECVTYQRYVEETSYENSLLVQQTGALALSSLTHVLRSLTSNARGIFKLLVEFQLENRDNPSYIGLSFQDFYQRCREAFLVNSDLTLRTQLTEFRDHKLIRTRKGADGVEYLNVPVDTSTLLDFLEKEEGD</sequence>
<dbReference type="GO" id="GO:0003688">
    <property type="term" value="F:DNA replication origin binding"/>
    <property type="evidence" value="ECO:0007669"/>
    <property type="project" value="UniProtKB-UniRule"/>
</dbReference>
<proteinExistence type="inferred from homology"/>
<comment type="subunit">
    <text evidence="6">Component of the origin recognition complex (ORC).</text>
</comment>
<dbReference type="PANTHER" id="PTHR14052">
    <property type="entry name" value="ORIGIN RECOGNITION COMPLEX SUBUNIT 2"/>
    <property type="match status" value="1"/>
</dbReference>
<feature type="domain" description="Origin recognition complex subunit 2 winged-helix" evidence="8">
    <location>
        <begin position="308"/>
        <end position="368"/>
    </location>
</feature>
<protein>
    <recommendedName>
        <fullName evidence="3 6">Origin recognition complex subunit 2</fullName>
    </recommendedName>
</protein>
<evidence type="ECO:0000256" key="6">
    <source>
        <dbReference type="RuleBase" id="RU368084"/>
    </source>
</evidence>
<evidence type="ECO:0000256" key="4">
    <source>
        <dbReference type="ARBA" id="ARBA00022705"/>
    </source>
</evidence>
<dbReference type="OMA" id="WETHCCK"/>
<dbReference type="GO" id="GO:0006260">
    <property type="term" value="P:DNA replication"/>
    <property type="evidence" value="ECO:0007669"/>
    <property type="project" value="UniProtKB-UniRule"/>
</dbReference>
<evidence type="ECO:0000259" key="7">
    <source>
        <dbReference type="Pfam" id="PF04084"/>
    </source>
</evidence>
<evidence type="ECO:0000313" key="9">
    <source>
        <dbReference type="Ensembl" id="ENSGMOP00000043220.1"/>
    </source>
</evidence>
<evidence type="ECO:0000256" key="5">
    <source>
        <dbReference type="ARBA" id="ARBA00023242"/>
    </source>
</evidence>
<name>A0A8C5FKH4_GADMO</name>
<accession>A0A8C5FKH4</accession>
<evidence type="ECO:0000256" key="2">
    <source>
        <dbReference type="ARBA" id="ARBA00007421"/>
    </source>
</evidence>
<dbReference type="InterPro" id="IPR056773">
    <property type="entry name" value="WHD_ORC2"/>
</dbReference>
<comment type="function">
    <text evidence="6">Component of the origin recognition complex (ORC) that binds origins of replication. DNA-binding is ATP-dependent. ORC is required to assemble the pre-replication complex necessary to initiate DNA replication.</text>
</comment>
<organism evidence="9 10">
    <name type="scientific">Gadus morhua</name>
    <name type="common">Atlantic cod</name>
    <dbReference type="NCBI Taxonomy" id="8049"/>
    <lineage>
        <taxon>Eukaryota</taxon>
        <taxon>Metazoa</taxon>
        <taxon>Chordata</taxon>
        <taxon>Craniata</taxon>
        <taxon>Vertebrata</taxon>
        <taxon>Euteleostomi</taxon>
        <taxon>Actinopterygii</taxon>
        <taxon>Neopterygii</taxon>
        <taxon>Teleostei</taxon>
        <taxon>Neoteleostei</taxon>
        <taxon>Acanthomorphata</taxon>
        <taxon>Zeiogadaria</taxon>
        <taxon>Gadariae</taxon>
        <taxon>Gadiformes</taxon>
        <taxon>Gadoidei</taxon>
        <taxon>Gadidae</taxon>
        <taxon>Gadus</taxon>
    </lineage>
</organism>